<dbReference type="Gene3D" id="3.40.50.1980">
    <property type="entry name" value="Nitrogenase molybdenum iron protein domain"/>
    <property type="match status" value="2"/>
</dbReference>
<gene>
    <name evidence="4" type="ORF">J2T57_000348</name>
</gene>
<comment type="caution">
    <text evidence="4">The sequence shown here is derived from an EMBL/GenBank/DDBJ whole genome shotgun (WGS) entry which is preliminary data.</text>
</comment>
<evidence type="ECO:0000313" key="4">
    <source>
        <dbReference type="EMBL" id="MCP1673256.1"/>
    </source>
</evidence>
<feature type="domain" description="Fe/B12 periplasmic-binding" evidence="3">
    <location>
        <begin position="46"/>
        <end position="295"/>
    </location>
</feature>
<dbReference type="RefSeq" id="WP_253473306.1">
    <property type="nucleotide sequence ID" value="NZ_JALJXV010000001.1"/>
</dbReference>
<dbReference type="InterPro" id="IPR054828">
    <property type="entry name" value="Vit_B12_bind_prot"/>
</dbReference>
<keyword evidence="1 2" id="KW-0732">Signal</keyword>
<name>A0AAE3G200_9GAMM</name>
<evidence type="ECO:0000256" key="1">
    <source>
        <dbReference type="ARBA" id="ARBA00022729"/>
    </source>
</evidence>
<dbReference type="Pfam" id="PF01497">
    <property type="entry name" value="Peripla_BP_2"/>
    <property type="match status" value="1"/>
</dbReference>
<feature type="chain" id="PRO_5042192723" evidence="2">
    <location>
        <begin position="26"/>
        <end position="298"/>
    </location>
</feature>
<dbReference type="AlphaFoldDB" id="A0AAE3G200"/>
<keyword evidence="5" id="KW-1185">Reference proteome</keyword>
<dbReference type="PROSITE" id="PS50983">
    <property type="entry name" value="FE_B12_PBP"/>
    <property type="match status" value="1"/>
</dbReference>
<dbReference type="InterPro" id="IPR002491">
    <property type="entry name" value="ABC_transptr_periplasmic_BD"/>
</dbReference>
<dbReference type="InterPro" id="IPR050902">
    <property type="entry name" value="ABC_Transporter_SBP"/>
</dbReference>
<accession>A0AAE3G200</accession>
<dbReference type="PANTHER" id="PTHR30535:SF34">
    <property type="entry name" value="MOLYBDATE-BINDING PROTEIN MOLA"/>
    <property type="match status" value="1"/>
</dbReference>
<feature type="signal peptide" evidence="2">
    <location>
        <begin position="1"/>
        <end position="25"/>
    </location>
</feature>
<dbReference type="SUPFAM" id="SSF53807">
    <property type="entry name" value="Helical backbone' metal receptor"/>
    <property type="match status" value="1"/>
</dbReference>
<dbReference type="EMBL" id="JALJXV010000001">
    <property type="protein sequence ID" value="MCP1673256.1"/>
    <property type="molecule type" value="Genomic_DNA"/>
</dbReference>
<reference evidence="4" key="1">
    <citation type="submission" date="2022-03" db="EMBL/GenBank/DDBJ databases">
        <title>Genomic Encyclopedia of Type Strains, Phase III (KMG-III): the genomes of soil and plant-associated and newly described type strains.</title>
        <authorList>
            <person name="Whitman W."/>
        </authorList>
    </citation>
    <scope>NUCLEOTIDE SEQUENCE</scope>
    <source>
        <strain evidence="4">ANL 6-2</strain>
    </source>
</reference>
<dbReference type="Proteomes" id="UP001205843">
    <property type="component" value="Unassembled WGS sequence"/>
</dbReference>
<dbReference type="PANTHER" id="PTHR30535">
    <property type="entry name" value="VITAMIN B12-BINDING PROTEIN"/>
    <property type="match status" value="1"/>
</dbReference>
<protein>
    <submittedName>
        <fullName evidence="4">Iron complex transport system substrate-binding protein</fullName>
    </submittedName>
</protein>
<evidence type="ECO:0000313" key="5">
    <source>
        <dbReference type="Proteomes" id="UP001205843"/>
    </source>
</evidence>
<dbReference type="NCBIfam" id="NF038402">
    <property type="entry name" value="TroA_like"/>
    <property type="match status" value="1"/>
</dbReference>
<dbReference type="CDD" id="cd01144">
    <property type="entry name" value="BtuF"/>
    <property type="match status" value="1"/>
</dbReference>
<evidence type="ECO:0000256" key="2">
    <source>
        <dbReference type="SAM" id="SignalP"/>
    </source>
</evidence>
<sequence>MALSLPHRLLLIAAGLCFTAGGVGAEPRCVEDDGGRSVCLDGPAERIIALSPGVTELLFAAGAGDRIRGAVRYSDYPEAANDIPRVGSHTRVDMERLLAMQPDLVVAWTSGNPEEQLEQLEALGLPVYYSEPRRFADVSSTLRRLGRLAGTESVANAAADAFQGTIAELKRRYADAEPVRLFYQIWDDPIMTVNDTHLISEGVQLCGGVNVFGDIDRLVPRLDRESVLAAQPEAIVAGGMGEEDTTWLEGWERFTEVPAVRRGNLFFVPPSSIQRPTPRVAEGVALLCEHLETARGRR</sequence>
<proteinExistence type="predicted"/>
<evidence type="ECO:0000259" key="3">
    <source>
        <dbReference type="PROSITE" id="PS50983"/>
    </source>
</evidence>
<organism evidence="4 5">
    <name type="scientific">Natronocella acetinitrilica</name>
    <dbReference type="NCBI Taxonomy" id="414046"/>
    <lineage>
        <taxon>Bacteria</taxon>
        <taxon>Pseudomonadati</taxon>
        <taxon>Pseudomonadota</taxon>
        <taxon>Gammaproteobacteria</taxon>
        <taxon>Chromatiales</taxon>
        <taxon>Ectothiorhodospiraceae</taxon>
        <taxon>Natronocella</taxon>
    </lineage>
</organism>